<reference evidence="7 8" key="1">
    <citation type="journal article" date="2021" name="Commun. Biol.">
        <title>The genome of Shorea leprosula (Dipterocarpaceae) highlights the ecological relevance of drought in aseasonal tropical rainforests.</title>
        <authorList>
            <person name="Ng K.K.S."/>
            <person name="Kobayashi M.J."/>
            <person name="Fawcett J.A."/>
            <person name="Hatakeyama M."/>
            <person name="Paape T."/>
            <person name="Ng C.H."/>
            <person name="Ang C.C."/>
            <person name="Tnah L.H."/>
            <person name="Lee C.T."/>
            <person name="Nishiyama T."/>
            <person name="Sese J."/>
            <person name="O'Brien M.J."/>
            <person name="Copetti D."/>
            <person name="Mohd Noor M.I."/>
            <person name="Ong R.C."/>
            <person name="Putra M."/>
            <person name="Sireger I.Z."/>
            <person name="Indrioko S."/>
            <person name="Kosugi Y."/>
            <person name="Izuno A."/>
            <person name="Isagi Y."/>
            <person name="Lee S.L."/>
            <person name="Shimizu K.K."/>
        </authorList>
    </citation>
    <scope>NUCLEOTIDE SEQUENCE [LARGE SCALE GENOMIC DNA]</scope>
    <source>
        <strain evidence="7">214</strain>
    </source>
</reference>
<sequence length="140" mass="16283">MQLFSKPLSQTDVEVRFSVPMESLEAFGIPEDEYKINFEAMDINGKPWQFRLSKRKGDNHPKPVFSAGWLAFAQQKRLRKNDKLVLYADDLKGNKKQYRIQALRTAFRLLGQDIWVDVEKFEKDDNDVIGVTSAKFLLLD</sequence>
<keyword evidence="2" id="KW-0805">Transcription regulation</keyword>
<evidence type="ECO:0000313" key="7">
    <source>
        <dbReference type="EMBL" id="GKV21234.1"/>
    </source>
</evidence>
<gene>
    <name evidence="7" type="ORF">SLEP1_g31231</name>
</gene>
<keyword evidence="5" id="KW-0539">Nucleus</keyword>
<dbReference type="Gene3D" id="2.40.330.10">
    <property type="entry name" value="DNA-binding pseudobarrel domain"/>
    <property type="match status" value="1"/>
</dbReference>
<feature type="domain" description="TF-B3" evidence="6">
    <location>
        <begin position="4"/>
        <end position="106"/>
    </location>
</feature>
<evidence type="ECO:0000256" key="1">
    <source>
        <dbReference type="ARBA" id="ARBA00004123"/>
    </source>
</evidence>
<dbReference type="Proteomes" id="UP001054252">
    <property type="component" value="Unassembled WGS sequence"/>
</dbReference>
<keyword evidence="3" id="KW-0238">DNA-binding</keyword>
<dbReference type="GO" id="GO:0003677">
    <property type="term" value="F:DNA binding"/>
    <property type="evidence" value="ECO:0007669"/>
    <property type="project" value="UniProtKB-KW"/>
</dbReference>
<proteinExistence type="predicted"/>
<evidence type="ECO:0000256" key="2">
    <source>
        <dbReference type="ARBA" id="ARBA00023015"/>
    </source>
</evidence>
<dbReference type="SUPFAM" id="SSF101936">
    <property type="entry name" value="DNA-binding pseudobarrel domain"/>
    <property type="match status" value="1"/>
</dbReference>
<evidence type="ECO:0000313" key="8">
    <source>
        <dbReference type="Proteomes" id="UP001054252"/>
    </source>
</evidence>
<dbReference type="SMART" id="SM01019">
    <property type="entry name" value="B3"/>
    <property type="match status" value="1"/>
</dbReference>
<dbReference type="CDD" id="cd10017">
    <property type="entry name" value="B3_DNA"/>
    <property type="match status" value="1"/>
</dbReference>
<dbReference type="Pfam" id="PF02362">
    <property type="entry name" value="B3"/>
    <property type="match status" value="1"/>
</dbReference>
<comment type="caution">
    <text evidence="7">The sequence shown here is derived from an EMBL/GenBank/DDBJ whole genome shotgun (WGS) entry which is preliminary data.</text>
</comment>
<keyword evidence="4" id="KW-0804">Transcription</keyword>
<evidence type="ECO:0000256" key="4">
    <source>
        <dbReference type="ARBA" id="ARBA00023163"/>
    </source>
</evidence>
<evidence type="ECO:0000259" key="6">
    <source>
        <dbReference type="SMART" id="SM01019"/>
    </source>
</evidence>
<dbReference type="InterPro" id="IPR015300">
    <property type="entry name" value="DNA-bd_pseudobarrel_sf"/>
</dbReference>
<accession>A0AAV5K2S3</accession>
<evidence type="ECO:0000256" key="3">
    <source>
        <dbReference type="ARBA" id="ARBA00023125"/>
    </source>
</evidence>
<dbReference type="GO" id="GO:0005634">
    <property type="term" value="C:nucleus"/>
    <property type="evidence" value="ECO:0007669"/>
    <property type="project" value="UniProtKB-SubCell"/>
</dbReference>
<comment type="subcellular location">
    <subcellularLocation>
        <location evidence="1">Nucleus</location>
    </subcellularLocation>
</comment>
<organism evidence="7 8">
    <name type="scientific">Rubroshorea leprosula</name>
    <dbReference type="NCBI Taxonomy" id="152421"/>
    <lineage>
        <taxon>Eukaryota</taxon>
        <taxon>Viridiplantae</taxon>
        <taxon>Streptophyta</taxon>
        <taxon>Embryophyta</taxon>
        <taxon>Tracheophyta</taxon>
        <taxon>Spermatophyta</taxon>
        <taxon>Magnoliopsida</taxon>
        <taxon>eudicotyledons</taxon>
        <taxon>Gunneridae</taxon>
        <taxon>Pentapetalae</taxon>
        <taxon>rosids</taxon>
        <taxon>malvids</taxon>
        <taxon>Malvales</taxon>
        <taxon>Dipterocarpaceae</taxon>
        <taxon>Rubroshorea</taxon>
    </lineage>
</organism>
<dbReference type="InterPro" id="IPR003340">
    <property type="entry name" value="B3_DNA-bd"/>
</dbReference>
<evidence type="ECO:0000256" key="5">
    <source>
        <dbReference type="ARBA" id="ARBA00023242"/>
    </source>
</evidence>
<dbReference type="AlphaFoldDB" id="A0AAV5K2S3"/>
<name>A0AAV5K2S3_9ROSI</name>
<keyword evidence="8" id="KW-1185">Reference proteome</keyword>
<protein>
    <recommendedName>
        <fullName evidence="6">TF-B3 domain-containing protein</fullName>
    </recommendedName>
</protein>
<dbReference type="EMBL" id="BPVZ01000056">
    <property type="protein sequence ID" value="GKV21234.1"/>
    <property type="molecule type" value="Genomic_DNA"/>
</dbReference>